<name>A0AAN4YW19_ASPOZ</name>
<gene>
    <name evidence="8" type="ORF">Aory04_001113700</name>
</gene>
<evidence type="ECO:0000313" key="9">
    <source>
        <dbReference type="Proteomes" id="UP001165205"/>
    </source>
</evidence>
<dbReference type="PANTHER" id="PTHR11165">
    <property type="entry name" value="SKP1"/>
    <property type="match status" value="1"/>
</dbReference>
<dbReference type="Pfam" id="PF03931">
    <property type="entry name" value="Skp1_POZ"/>
    <property type="match status" value="1"/>
</dbReference>
<dbReference type="AlphaFoldDB" id="A0AAN4YW19"/>
<dbReference type="InterPro" id="IPR016072">
    <property type="entry name" value="Skp1_comp_dimer"/>
</dbReference>
<dbReference type="InterPro" id="IPR001232">
    <property type="entry name" value="SKP1-like"/>
</dbReference>
<keyword evidence="3 5" id="KW-0833">Ubl conjugation pathway</keyword>
<dbReference type="Gene3D" id="3.30.710.10">
    <property type="entry name" value="Potassium Channel Kv1.1, Chain A"/>
    <property type="match status" value="1"/>
</dbReference>
<comment type="caution">
    <text evidence="8">The sequence shown here is derived from an EMBL/GenBank/DDBJ whole genome shotgun (WGS) entry which is preliminary data.</text>
</comment>
<comment type="function">
    <text evidence="4">Essential component of the SCF (SKP1-CUL1-F-box protein) E3 ubiquitin ligase complexes, which mediate the ubiquitination and subsequent proteasomal degradation of target proteins. Controls sulfur metabolite repression, probably by mediating the inactivation or degradation of the metR transcription factor.</text>
</comment>
<protein>
    <recommendedName>
        <fullName evidence="5">E3 ubiquitin ligase complex SCF subunit</fullName>
    </recommendedName>
</protein>
<dbReference type="SUPFAM" id="SSF54695">
    <property type="entry name" value="POZ domain"/>
    <property type="match status" value="1"/>
</dbReference>
<dbReference type="InterPro" id="IPR036296">
    <property type="entry name" value="SKP1-like_dim_sf"/>
</dbReference>
<dbReference type="GO" id="GO:0006511">
    <property type="term" value="P:ubiquitin-dependent protein catabolic process"/>
    <property type="evidence" value="ECO:0007669"/>
    <property type="project" value="InterPro"/>
</dbReference>
<feature type="domain" description="SKP1 component POZ" evidence="7">
    <location>
        <begin position="31"/>
        <end position="62"/>
    </location>
</feature>
<dbReference type="PIRSF" id="PIRSF028729">
    <property type="entry name" value="E3_ubiquit_lig_SCF_Skp"/>
    <property type="match status" value="1"/>
</dbReference>
<reference evidence="8" key="1">
    <citation type="submission" date="2023-04" db="EMBL/GenBank/DDBJ databases">
        <title>Aspergillus oryzae NBRC 4228.</title>
        <authorList>
            <person name="Ichikawa N."/>
            <person name="Sato H."/>
            <person name="Tonouchi N."/>
        </authorList>
    </citation>
    <scope>NUCLEOTIDE SEQUENCE</scope>
    <source>
        <strain evidence="8">NBRC 4228</strain>
    </source>
</reference>
<evidence type="ECO:0000256" key="2">
    <source>
        <dbReference type="ARBA" id="ARBA00011194"/>
    </source>
</evidence>
<dbReference type="Proteomes" id="UP001165205">
    <property type="component" value="Unassembled WGS sequence"/>
</dbReference>
<accession>A0AAN4YW19</accession>
<dbReference type="InterPro" id="IPR011333">
    <property type="entry name" value="SKP1/BTB/POZ_sf"/>
</dbReference>
<evidence type="ECO:0000256" key="5">
    <source>
        <dbReference type="PIRNR" id="PIRNR028729"/>
    </source>
</evidence>
<organism evidence="8 9">
    <name type="scientific">Aspergillus oryzae</name>
    <name type="common">Yellow koji mold</name>
    <dbReference type="NCBI Taxonomy" id="5062"/>
    <lineage>
        <taxon>Eukaryota</taxon>
        <taxon>Fungi</taxon>
        <taxon>Dikarya</taxon>
        <taxon>Ascomycota</taxon>
        <taxon>Pezizomycotina</taxon>
        <taxon>Eurotiomycetes</taxon>
        <taxon>Eurotiomycetidae</taxon>
        <taxon>Eurotiales</taxon>
        <taxon>Aspergillaceae</taxon>
        <taxon>Aspergillus</taxon>
        <taxon>Aspergillus subgen. Circumdati</taxon>
    </lineage>
</organism>
<dbReference type="InterPro" id="IPR016073">
    <property type="entry name" value="Skp1_comp_POZ"/>
</dbReference>
<comment type="subunit">
    <text evidence="2 5">Component of the SCF (SKP1-CUL1-F-box protein) E3 ubiquitin ligase complexes.</text>
</comment>
<evidence type="ECO:0000256" key="4">
    <source>
        <dbReference type="ARBA" id="ARBA00045385"/>
    </source>
</evidence>
<dbReference type="InterPro" id="IPR016897">
    <property type="entry name" value="SKP1"/>
</dbReference>
<evidence type="ECO:0000256" key="1">
    <source>
        <dbReference type="ARBA" id="ARBA00009993"/>
    </source>
</evidence>
<comment type="pathway">
    <text evidence="5">Protein modification; protein ubiquitination.</text>
</comment>
<comment type="similarity">
    <text evidence="1 5">Belongs to the SKP1 family.</text>
</comment>
<dbReference type="SUPFAM" id="SSF81382">
    <property type="entry name" value="Skp1 dimerisation domain-like"/>
    <property type="match status" value="1"/>
</dbReference>
<evidence type="ECO:0000256" key="3">
    <source>
        <dbReference type="ARBA" id="ARBA00022786"/>
    </source>
</evidence>
<dbReference type="SMART" id="SM00512">
    <property type="entry name" value="Skp1"/>
    <property type="match status" value="1"/>
</dbReference>
<dbReference type="EMBL" id="BSYA01000187">
    <property type="protein sequence ID" value="GMG36023.1"/>
    <property type="molecule type" value="Genomic_DNA"/>
</dbReference>
<dbReference type="Pfam" id="PF01466">
    <property type="entry name" value="Skp1"/>
    <property type="match status" value="1"/>
</dbReference>
<evidence type="ECO:0000313" key="8">
    <source>
        <dbReference type="EMBL" id="GMG36023.1"/>
    </source>
</evidence>
<feature type="domain" description="SKP1 component dimerisation" evidence="6">
    <location>
        <begin position="120"/>
        <end position="159"/>
    </location>
</feature>
<evidence type="ECO:0000259" key="7">
    <source>
        <dbReference type="Pfam" id="PF03931"/>
    </source>
</evidence>
<proteinExistence type="inferred from homology"/>
<sequence length="161" mass="18332">MATPTLTFTSSDGVDIPVGSRFGADLLSRHLERDVAERSQLIKNMLEDLGETGEPIPIPNVSHLGSAMRLTFQSTLHDGNSLTRCSTGDDDDSRRKTTDIDEWDQKFMQVDQEMLFEIILTVANMIKGKSPEEIRKTFNIQNDFTPEEEDQIRRENEWAEE</sequence>
<evidence type="ECO:0000259" key="6">
    <source>
        <dbReference type="Pfam" id="PF01466"/>
    </source>
</evidence>